<dbReference type="Proteomes" id="UP000525298">
    <property type="component" value="Unassembled WGS sequence"/>
</dbReference>
<evidence type="ECO:0000313" key="2">
    <source>
        <dbReference type="Proteomes" id="UP000525298"/>
    </source>
</evidence>
<sequence length="74" mass="8264">MPEKKFKQVCECEKCGNEAEMMITCSLVPEEDKPEEKMEEAKVLKEKKPGTVEGHAVCTRCGSEADIWLDTSGI</sequence>
<organism evidence="1 2">
    <name type="scientific">Desulfosalsimonas propionicica</name>
    <dbReference type="NCBI Taxonomy" id="332175"/>
    <lineage>
        <taxon>Bacteria</taxon>
        <taxon>Pseudomonadati</taxon>
        <taxon>Thermodesulfobacteriota</taxon>
        <taxon>Desulfobacteria</taxon>
        <taxon>Desulfobacterales</taxon>
        <taxon>Desulfosalsimonadaceae</taxon>
        <taxon>Desulfosalsimonas</taxon>
    </lineage>
</organism>
<comment type="caution">
    <text evidence="1">The sequence shown here is derived from an EMBL/GenBank/DDBJ whole genome shotgun (WGS) entry which is preliminary data.</text>
</comment>
<accession>A0A7W0C7Z6</accession>
<proteinExistence type="predicted"/>
<protein>
    <submittedName>
        <fullName evidence="1">Uncharacterized protein</fullName>
    </submittedName>
</protein>
<reference evidence="1 2" key="1">
    <citation type="submission" date="2020-07" db="EMBL/GenBank/DDBJ databases">
        <title>Genomic Encyclopedia of Type Strains, Phase IV (KMG-IV): sequencing the most valuable type-strain genomes for metagenomic binning, comparative biology and taxonomic classification.</title>
        <authorList>
            <person name="Goeker M."/>
        </authorList>
    </citation>
    <scope>NUCLEOTIDE SEQUENCE [LARGE SCALE GENOMIC DNA]</scope>
    <source>
        <strain evidence="1 2">DSM 17721</strain>
    </source>
</reference>
<dbReference type="RefSeq" id="WP_181550467.1">
    <property type="nucleotide sequence ID" value="NZ_JACDUS010000002.1"/>
</dbReference>
<gene>
    <name evidence="1" type="ORF">HNR65_001130</name>
</gene>
<keyword evidence="2" id="KW-1185">Reference proteome</keyword>
<dbReference type="EMBL" id="JACDUS010000002">
    <property type="protein sequence ID" value="MBA2880812.1"/>
    <property type="molecule type" value="Genomic_DNA"/>
</dbReference>
<name>A0A7W0C7Z6_9BACT</name>
<evidence type="ECO:0000313" key="1">
    <source>
        <dbReference type="EMBL" id="MBA2880812.1"/>
    </source>
</evidence>
<dbReference type="AlphaFoldDB" id="A0A7W0C7Z6"/>